<name>A0ABP0AKM9_PIPNA</name>
<dbReference type="EMBL" id="OY882866">
    <property type="protein sequence ID" value="CAK6449142.1"/>
    <property type="molecule type" value="Genomic_DNA"/>
</dbReference>
<evidence type="ECO:0000256" key="2">
    <source>
        <dbReference type="SAM" id="MobiDB-lite"/>
    </source>
</evidence>
<evidence type="ECO:0000259" key="3">
    <source>
        <dbReference type="Pfam" id="PF03028"/>
    </source>
</evidence>
<dbReference type="Gene3D" id="1.20.1270.280">
    <property type="match status" value="1"/>
</dbReference>
<evidence type="ECO:0008006" key="8">
    <source>
        <dbReference type="Google" id="ProtNLM"/>
    </source>
</evidence>
<feature type="domain" description="Dynein heavy chain coiled coil stalk" evidence="4">
    <location>
        <begin position="9"/>
        <end position="242"/>
    </location>
</feature>
<dbReference type="InterPro" id="IPR041228">
    <property type="entry name" value="Dynein_C"/>
</dbReference>
<evidence type="ECO:0000313" key="7">
    <source>
        <dbReference type="Proteomes" id="UP001314169"/>
    </source>
</evidence>
<dbReference type="InterPro" id="IPR004273">
    <property type="entry name" value="Dynein_heavy_D6_P-loop"/>
</dbReference>
<gene>
    <name evidence="6" type="ORF">MPIPNATIZW_LOCUS17448</name>
</gene>
<proteinExistence type="predicted"/>
<feature type="domain" description="Dynein heavy chain C-terminal" evidence="5">
    <location>
        <begin position="1199"/>
        <end position="1516"/>
    </location>
</feature>
<dbReference type="InterPro" id="IPR026983">
    <property type="entry name" value="DHC"/>
</dbReference>
<dbReference type="InterPro" id="IPR027417">
    <property type="entry name" value="P-loop_NTPase"/>
</dbReference>
<keyword evidence="7" id="KW-1185">Reference proteome</keyword>
<keyword evidence="1" id="KW-0175">Coiled coil</keyword>
<accession>A0ABP0AKM9</accession>
<feature type="domain" description="Dynein heavy chain region D6 P-loop" evidence="3">
    <location>
        <begin position="867"/>
        <end position="986"/>
    </location>
</feature>
<evidence type="ECO:0000256" key="1">
    <source>
        <dbReference type="SAM" id="Coils"/>
    </source>
</evidence>
<dbReference type="PANTHER" id="PTHR10676:SF359">
    <property type="entry name" value="DYNEIN HEAVY CHAIN DOMAIN-CONTAINING PROTEIN 1"/>
    <property type="match status" value="1"/>
</dbReference>
<feature type="compositionally biased region" description="Polar residues" evidence="2">
    <location>
        <begin position="415"/>
        <end position="426"/>
    </location>
</feature>
<protein>
    <recommendedName>
        <fullName evidence="8">Dynein heavy chain domain 1</fullName>
    </recommendedName>
</protein>
<feature type="compositionally biased region" description="Basic and acidic residues" evidence="2">
    <location>
        <begin position="359"/>
        <end position="372"/>
    </location>
</feature>
<evidence type="ECO:0000313" key="6">
    <source>
        <dbReference type="EMBL" id="CAK6449142.1"/>
    </source>
</evidence>
<dbReference type="Gene3D" id="1.20.920.20">
    <property type="match status" value="1"/>
</dbReference>
<dbReference type="Pfam" id="PF12777">
    <property type="entry name" value="MT"/>
    <property type="match status" value="1"/>
</dbReference>
<feature type="region of interest" description="Disordered" evidence="2">
    <location>
        <begin position="1438"/>
        <end position="1466"/>
    </location>
</feature>
<dbReference type="Gene3D" id="3.40.50.300">
    <property type="entry name" value="P-loop containing nucleotide triphosphate hydrolases"/>
    <property type="match status" value="2"/>
</dbReference>
<evidence type="ECO:0000259" key="5">
    <source>
        <dbReference type="Pfam" id="PF18199"/>
    </source>
</evidence>
<feature type="compositionally biased region" description="Acidic residues" evidence="2">
    <location>
        <begin position="373"/>
        <end position="382"/>
    </location>
</feature>
<organism evidence="6 7">
    <name type="scientific">Pipistrellus nathusii</name>
    <name type="common">Nathusius' pipistrelle</name>
    <dbReference type="NCBI Taxonomy" id="59473"/>
    <lineage>
        <taxon>Eukaryota</taxon>
        <taxon>Metazoa</taxon>
        <taxon>Chordata</taxon>
        <taxon>Craniata</taxon>
        <taxon>Vertebrata</taxon>
        <taxon>Euteleostomi</taxon>
        <taxon>Mammalia</taxon>
        <taxon>Eutheria</taxon>
        <taxon>Laurasiatheria</taxon>
        <taxon>Chiroptera</taxon>
        <taxon>Yangochiroptera</taxon>
        <taxon>Vespertilionidae</taxon>
        <taxon>Pipistrellus</taxon>
    </lineage>
</organism>
<reference evidence="6" key="1">
    <citation type="submission" date="2023-12" db="EMBL/GenBank/DDBJ databases">
        <authorList>
            <person name="Brown T."/>
        </authorList>
    </citation>
    <scope>NUCLEOTIDE SEQUENCE</scope>
</reference>
<feature type="compositionally biased region" description="Basic and acidic residues" evidence="2">
    <location>
        <begin position="383"/>
        <end position="406"/>
    </location>
</feature>
<dbReference type="Proteomes" id="UP001314169">
    <property type="component" value="Chromosome 9"/>
</dbReference>
<sequence length="1522" mass="169848">MGKAFLGPLSQLKLTDFEEIRSYRAPPESVIRVTNALCDLFHRERGWASAKQLLCTEDFYQELVFFPKEKMTDSEIINLRAILKAPGMSDAALRAVSAPAASLAAWLWAVLRYRLAQLRGLPTGLLLRQIEATLAREQAQLANYQFRIKETLERNLALTKQLEAIQVSHGHLAERFSWTQTDQSYQWPIKSALLAPMHSWTSELQNLNRQCLTVFGDALLCSAAIVYLGPFPPLRRQELLAKWLALCKGFQETLGPDDVAQALKQNQKPVIVPSKKPLLPTCSSFSLLSLLSSESEQFQWDRDLKPQAKSARLAALLLRSRTHYFNCRWPLVLDPNKQALMWLNPLPQEHARLLAPGPTEDRGKGDRSQEYKEDAEEEDDDSEKSSKAEENGKEEVIDKEEKQEEQENKEDEAESQQSRPASETQSPPFPYLSVLSGSDPDLGPQLLAAAAKGLPVLLTNMELGLRCQELPWLLQREQLSPPQVQPGFCLYLSTTLPLGALKKVLGCELLKVLNVLDLGLNMDILEEQMLHEILCMECPKFESRWQNLQMRTLDTLEAVEAVQERLLLRLLYKNPNDHLAKFLRGMVRDQAELCQLLAYREELEDLKLQEMLQWAPYQQVVQHGIAIIRALSPLQDLLPPFRMSPENWLAATKRALNSMKQCENHPGKDLNSHLLQLKARLTRQLLCSMVDALGLTHMPLVGALGALALLCETRKAPLLERLALWPGLEASPSMGSSKPIPGVARPAWLGMRAWHECGMLELLPPFSGLRVSLAGHSSVWQSYLTLSSTVLGPAPGPDLRSLLQKLILWRVLKPECLAGALADFTTSLLGRPLDENLGPSTIPFEQSQATQPLLVLLPPPGHPTATLHPLAVIQKLADQHEQGQKHLEVIALGSEAWNPVSDVVSTLCQAMYKGHWLVLENCHLMPHWPKELLQPLLRLLDGAEVVSDPESELLLASSASRNMVHKDFRLWLIASAESIASLPAVLTHHCMPVFWEQSLELSHVLLDNVELAQQELCVQPLARTMPLLILHGLLLHRQLYGMKLQAHRGHWNQVTLTQVLQMQDQLWASLSNPQAAMEELAASVFYGGPVGDNKDREALISLIHACLSPSRSSWDQPHTPQYLLATLIPSPDLEELDALSECKAQMHQLPTPPEPRTCGLSAGPQAWLLRRQSRALLRALQRCSLIWVSAPGGSRHAKRQRRLQQRLVLAKQTLESLQALLTQTTHQESGATGAAGWLKMGLNAGQAVEGFLQMEVQELSQLVSTLQEDLSCLSQQLEGVHTCLSQRCVAVANALWTGRLPLPWRRYAPAWLQPPWHWLRQLSRRGEQLVRYLGVGTAAPKRIFHLSAFRHPHRLLLSLRWEAAFATGPLDHYMPSSNVPGAEGLSSRHLPQKYQELNSSPLHLQVVSSPKPMVPEAGAVLLIGLQLWNAQWDPLAGALKDGPTSQPSPLPPVSVSTQARDTNDLPPFTGLPVYSCPVYMEGPLGTPSLNSKNILMYLPMPTKLSPAICVQRRVHVCSPPLP</sequence>
<dbReference type="InterPro" id="IPR024743">
    <property type="entry name" value="Dynein_HC_stalk"/>
</dbReference>
<feature type="coiled-coil region" evidence="1">
    <location>
        <begin position="127"/>
        <end position="154"/>
    </location>
</feature>
<evidence type="ECO:0000259" key="4">
    <source>
        <dbReference type="Pfam" id="PF12777"/>
    </source>
</evidence>
<dbReference type="Pfam" id="PF03028">
    <property type="entry name" value="Dynein_heavy"/>
    <property type="match status" value="1"/>
</dbReference>
<dbReference type="InterPro" id="IPR042219">
    <property type="entry name" value="AAA_lid_11_sf"/>
</dbReference>
<dbReference type="Pfam" id="PF18199">
    <property type="entry name" value="Dynein_C"/>
    <property type="match status" value="1"/>
</dbReference>
<feature type="region of interest" description="Disordered" evidence="2">
    <location>
        <begin position="353"/>
        <end position="437"/>
    </location>
</feature>
<dbReference type="Gene3D" id="1.10.8.720">
    <property type="entry name" value="Region D6 of dynein motor"/>
    <property type="match status" value="1"/>
</dbReference>
<dbReference type="PANTHER" id="PTHR10676">
    <property type="entry name" value="DYNEIN HEAVY CHAIN FAMILY PROTEIN"/>
    <property type="match status" value="1"/>
</dbReference>